<name>A0A2H1W539_SPOFR</name>
<gene>
    <name evidence="1" type="ORF">SFRICE_031379</name>
</gene>
<accession>A0A2H1W539</accession>
<dbReference type="EMBL" id="ODYU01006397">
    <property type="protein sequence ID" value="SOQ48205.1"/>
    <property type="molecule type" value="Genomic_DNA"/>
</dbReference>
<sequence length="128" mass="14181">MSLRDPRQPFISLFFGGENHPMTSPALGEANGNVRLLLTKNHPIPTPACRARAPVNPLGSPQLQKPFISLVCARLQRAGVFMVVSTVVPSLQELQRYRDVVAAFLGETRRSVRLLLTKNHTFLLPVAR</sequence>
<proteinExistence type="predicted"/>
<organism evidence="1">
    <name type="scientific">Spodoptera frugiperda</name>
    <name type="common">Fall armyworm</name>
    <dbReference type="NCBI Taxonomy" id="7108"/>
    <lineage>
        <taxon>Eukaryota</taxon>
        <taxon>Metazoa</taxon>
        <taxon>Ecdysozoa</taxon>
        <taxon>Arthropoda</taxon>
        <taxon>Hexapoda</taxon>
        <taxon>Insecta</taxon>
        <taxon>Pterygota</taxon>
        <taxon>Neoptera</taxon>
        <taxon>Endopterygota</taxon>
        <taxon>Lepidoptera</taxon>
        <taxon>Glossata</taxon>
        <taxon>Ditrysia</taxon>
        <taxon>Noctuoidea</taxon>
        <taxon>Noctuidae</taxon>
        <taxon>Amphipyrinae</taxon>
        <taxon>Spodoptera</taxon>
    </lineage>
</organism>
<evidence type="ECO:0000313" key="1">
    <source>
        <dbReference type="EMBL" id="SOQ48205.1"/>
    </source>
</evidence>
<dbReference type="AlphaFoldDB" id="A0A2H1W539"/>
<protein>
    <submittedName>
        <fullName evidence="1">SFRICE_031379</fullName>
    </submittedName>
</protein>
<reference evidence="1" key="1">
    <citation type="submission" date="2016-07" db="EMBL/GenBank/DDBJ databases">
        <authorList>
            <person name="Bretaudeau A."/>
        </authorList>
    </citation>
    <scope>NUCLEOTIDE SEQUENCE</scope>
    <source>
        <strain evidence="1">Rice</strain>
        <tissue evidence="1">Whole body</tissue>
    </source>
</reference>